<dbReference type="EMBL" id="SZNT01000018">
    <property type="protein sequence ID" value="TKH15537.1"/>
    <property type="molecule type" value="Genomic_DNA"/>
</dbReference>
<dbReference type="PANTHER" id="PTHR34978:SF3">
    <property type="entry name" value="SLR0241 PROTEIN"/>
    <property type="match status" value="1"/>
</dbReference>
<evidence type="ECO:0000313" key="3">
    <source>
        <dbReference type="EMBL" id="TKH15537.1"/>
    </source>
</evidence>
<reference evidence="3 4" key="1">
    <citation type="journal article" date="2019" name="Environ. Microbiol.">
        <title>An active ?-lactamase is a part of an orchestrated cell wall stress resistance network of Bacillus subtilis and related rhizosphere species.</title>
        <authorList>
            <person name="Bucher T."/>
            <person name="Keren-Paz A."/>
            <person name="Hausser J."/>
            <person name="Olender T."/>
            <person name="Cytryn E."/>
            <person name="Kolodkin-Gal I."/>
        </authorList>
    </citation>
    <scope>NUCLEOTIDE SEQUENCE [LARGE SCALE GENOMIC DNA]</scope>
    <source>
        <strain evidence="3 4">I4</strain>
    </source>
</reference>
<keyword evidence="1" id="KW-0812">Transmembrane</keyword>
<gene>
    <name evidence="3" type="ORF">FC678_02065</name>
</gene>
<organism evidence="3 4">
    <name type="scientific">Peribacillus simplex</name>
    <dbReference type="NCBI Taxonomy" id="1478"/>
    <lineage>
        <taxon>Bacteria</taxon>
        <taxon>Bacillati</taxon>
        <taxon>Bacillota</taxon>
        <taxon>Bacilli</taxon>
        <taxon>Bacillales</taxon>
        <taxon>Bacillaceae</taxon>
        <taxon>Peribacillus</taxon>
    </lineage>
</organism>
<feature type="transmembrane region" description="Helical" evidence="1">
    <location>
        <begin position="263"/>
        <end position="282"/>
    </location>
</feature>
<name>A0A9X9EUB1_9BACI</name>
<dbReference type="InterPro" id="IPR052173">
    <property type="entry name" value="Beta-lactam_resp_regulator"/>
</dbReference>
<feature type="domain" description="Peptidase M56" evidence="2">
    <location>
        <begin position="59"/>
        <end position="247"/>
    </location>
</feature>
<dbReference type="AlphaFoldDB" id="A0A9X9EUB1"/>
<comment type="caution">
    <text evidence="3">The sequence shown here is derived from an EMBL/GenBank/DDBJ whole genome shotgun (WGS) entry which is preliminary data.</text>
</comment>
<sequence>MWKRKSYFVISLSLLIACVVWCQMGAFLVHIFFGVNIKANFFKFCFSLFKEDSVYYFVVVTLLSIIISYSILSTLFKIAEQYFLSRRFKQKLFLSKNVEKTRFINETFNRVNNDILVVNADQPLAFTLGFWRPFIVFSSGLIKLLDSDELEAVVEHEAFHQKKYHPLLIFILQLISDALWFVPLTKWCHKNYKIISELSADENAINKLGTELGISTALLKLIKHGYTDKSSPVLVHFSNESVNYRLQQLIDPHKKIPLRAETTTIFVSIYVLLILLGMTIVIV</sequence>
<dbReference type="PROSITE" id="PS51257">
    <property type="entry name" value="PROKAR_LIPOPROTEIN"/>
    <property type="match status" value="1"/>
</dbReference>
<dbReference type="InterPro" id="IPR008756">
    <property type="entry name" value="Peptidase_M56"/>
</dbReference>
<accession>A0A9X9EUB1</accession>
<dbReference type="PANTHER" id="PTHR34978">
    <property type="entry name" value="POSSIBLE SENSOR-TRANSDUCER PROTEIN BLAR"/>
    <property type="match status" value="1"/>
</dbReference>
<keyword evidence="1" id="KW-1133">Transmembrane helix</keyword>
<dbReference type="CDD" id="cd07326">
    <property type="entry name" value="M56_BlaR1_MecR1_like"/>
    <property type="match status" value="1"/>
</dbReference>
<keyword evidence="1" id="KW-0472">Membrane</keyword>
<dbReference type="OrthoDB" id="2448482at2"/>
<dbReference type="Pfam" id="PF05569">
    <property type="entry name" value="Peptidase_M56"/>
    <property type="match status" value="1"/>
</dbReference>
<proteinExistence type="predicted"/>
<feature type="transmembrane region" description="Helical" evidence="1">
    <location>
        <begin position="53"/>
        <end position="79"/>
    </location>
</feature>
<feature type="transmembrane region" description="Helical" evidence="1">
    <location>
        <begin position="7"/>
        <end position="33"/>
    </location>
</feature>
<dbReference type="Gene3D" id="3.30.2010.10">
    <property type="entry name" value="Metalloproteases ('zincins'), catalytic domain"/>
    <property type="match status" value="1"/>
</dbReference>
<evidence type="ECO:0000259" key="2">
    <source>
        <dbReference type="Pfam" id="PF05569"/>
    </source>
</evidence>
<protein>
    <submittedName>
        <fullName evidence="3">M56 family metallopeptidase</fullName>
    </submittedName>
</protein>
<evidence type="ECO:0000313" key="4">
    <source>
        <dbReference type="Proteomes" id="UP000309170"/>
    </source>
</evidence>
<dbReference type="Proteomes" id="UP000309170">
    <property type="component" value="Unassembled WGS sequence"/>
</dbReference>
<evidence type="ECO:0000256" key="1">
    <source>
        <dbReference type="SAM" id="Phobius"/>
    </source>
</evidence>